<dbReference type="RefSeq" id="WP_121092771.1">
    <property type="nucleotide sequence ID" value="NZ_UIHC01000001.1"/>
</dbReference>
<gene>
    <name evidence="2" type="ORF">ROE7235_00191</name>
</gene>
<feature type="coiled-coil region" evidence="1">
    <location>
        <begin position="38"/>
        <end position="72"/>
    </location>
</feature>
<dbReference type="EMBL" id="UIHC01000001">
    <property type="protein sequence ID" value="SUZ30468.1"/>
    <property type="molecule type" value="Genomic_DNA"/>
</dbReference>
<evidence type="ECO:0000256" key="1">
    <source>
        <dbReference type="SAM" id="Coils"/>
    </source>
</evidence>
<organism evidence="2 3">
    <name type="scientific">Roseinatronobacter ekhonensis</name>
    <dbReference type="NCBI Taxonomy" id="254356"/>
    <lineage>
        <taxon>Bacteria</taxon>
        <taxon>Pseudomonadati</taxon>
        <taxon>Pseudomonadota</taxon>
        <taxon>Alphaproteobacteria</taxon>
        <taxon>Rhodobacterales</taxon>
        <taxon>Paracoccaceae</taxon>
        <taxon>Roseinatronobacter</taxon>
    </lineage>
</organism>
<keyword evidence="3" id="KW-1185">Reference proteome</keyword>
<evidence type="ECO:0000313" key="3">
    <source>
        <dbReference type="Proteomes" id="UP000272908"/>
    </source>
</evidence>
<evidence type="ECO:0000313" key="2">
    <source>
        <dbReference type="EMBL" id="SUZ30468.1"/>
    </source>
</evidence>
<dbReference type="Pfam" id="PF04977">
    <property type="entry name" value="DivIC"/>
    <property type="match status" value="1"/>
</dbReference>
<name>A0A3B0M9P9_9RHOB</name>
<keyword evidence="1" id="KW-0175">Coiled coil</keyword>
<sequence length="98" mass="11091">MRRTRPAIGALFFFGMASVLALYFTFAAVQGSFGLFNRVQVQAENAELVVRRDRLETELAALQNKTARLSDDFLDLDLLDERARDVLGLARPDEVMIR</sequence>
<dbReference type="Proteomes" id="UP000272908">
    <property type="component" value="Unassembled WGS sequence"/>
</dbReference>
<accession>A0A3B0M9P9</accession>
<dbReference type="AlphaFoldDB" id="A0A3B0M9P9"/>
<dbReference type="InterPro" id="IPR007060">
    <property type="entry name" value="FtsL/DivIC"/>
</dbReference>
<proteinExistence type="predicted"/>
<protein>
    <recommendedName>
        <fullName evidence="4">Cell division protein FtsB</fullName>
    </recommendedName>
</protein>
<reference evidence="3" key="1">
    <citation type="submission" date="2018-08" db="EMBL/GenBank/DDBJ databases">
        <authorList>
            <person name="Rodrigo-Torres L."/>
            <person name="Arahal R. D."/>
            <person name="Lucena T."/>
        </authorList>
    </citation>
    <scope>NUCLEOTIDE SEQUENCE [LARGE SCALE GENOMIC DNA]</scope>
    <source>
        <strain evidence="3">CECT 7235</strain>
    </source>
</reference>
<dbReference type="OrthoDB" id="7689499at2"/>
<evidence type="ECO:0008006" key="4">
    <source>
        <dbReference type="Google" id="ProtNLM"/>
    </source>
</evidence>